<proteinExistence type="predicted"/>
<evidence type="ECO:0000256" key="1">
    <source>
        <dbReference type="SAM" id="MobiDB-lite"/>
    </source>
</evidence>
<dbReference type="AlphaFoldDB" id="A0A9N8DNW9"/>
<dbReference type="EMBL" id="CAICTM010000234">
    <property type="protein sequence ID" value="CAB9505545.1"/>
    <property type="molecule type" value="Genomic_DNA"/>
</dbReference>
<feature type="region of interest" description="Disordered" evidence="1">
    <location>
        <begin position="147"/>
        <end position="174"/>
    </location>
</feature>
<feature type="region of interest" description="Disordered" evidence="1">
    <location>
        <begin position="349"/>
        <end position="379"/>
    </location>
</feature>
<feature type="region of interest" description="Disordered" evidence="1">
    <location>
        <begin position="423"/>
        <end position="445"/>
    </location>
</feature>
<evidence type="ECO:0000313" key="2">
    <source>
        <dbReference type="EMBL" id="CAB9505545.1"/>
    </source>
</evidence>
<accession>A0A9N8DNW9</accession>
<dbReference type="Proteomes" id="UP001153069">
    <property type="component" value="Unassembled WGS sequence"/>
</dbReference>
<keyword evidence="3" id="KW-1185">Reference proteome</keyword>
<dbReference type="OrthoDB" id="48105at2759"/>
<feature type="compositionally biased region" description="Basic residues" evidence="1">
    <location>
        <begin position="318"/>
        <end position="332"/>
    </location>
</feature>
<reference evidence="2" key="1">
    <citation type="submission" date="2020-06" db="EMBL/GenBank/DDBJ databases">
        <authorList>
            <consortium name="Plant Systems Biology data submission"/>
        </authorList>
    </citation>
    <scope>NUCLEOTIDE SEQUENCE</scope>
    <source>
        <strain evidence="2">D6</strain>
    </source>
</reference>
<sequence>MNSASCRLLTRRVAQRLLPSLQRTSLLATTSRIPQHRFLASAAVVIPTSSQDARLHPWLWLTAAATTAAVLMVGSTTRAACQEEETAPSKEEEALLDPDNLEIGPDDPYYSIPDDDEPTDCSMCLTFRQGPCRLDWKRFELCVKDKSPPKKDDTATTENSSSSEEEEPPKEDPTACMKYAMPFYQCSSKHVNSYLILGNDQTQKTVTEPLLKTYVEDAPHRRLCFAPDNNNNAVTLDFTQWETFVTTLVNLGGSVPTRFELKKTGFKSPADALRATWEKKSDDNDNPQYLMMNEEGEPFLITVTAQVPMEQALAGKTAGKKKKKTKKKKTKQKTAPLMMTFALDQHGNLIGDARNSSGDDDNNKNKKEEETPPPTHLPLQIQVVPGVTQEITIYALYVPKDGDFLEDGTLYESKPYQLQSITEQAMETAKAQQQEKEAEGVQASK</sequence>
<feature type="region of interest" description="Disordered" evidence="1">
    <location>
        <begin position="313"/>
        <end position="337"/>
    </location>
</feature>
<gene>
    <name evidence="2" type="ORF">SEMRO_235_G094640.1</name>
</gene>
<evidence type="ECO:0000313" key="3">
    <source>
        <dbReference type="Proteomes" id="UP001153069"/>
    </source>
</evidence>
<comment type="caution">
    <text evidence="2">The sequence shown here is derived from an EMBL/GenBank/DDBJ whole genome shotgun (WGS) entry which is preliminary data.</text>
</comment>
<name>A0A9N8DNW9_9STRA</name>
<protein>
    <submittedName>
        <fullName evidence="2">Uncharacterized protein</fullName>
    </submittedName>
</protein>
<organism evidence="2 3">
    <name type="scientific">Seminavis robusta</name>
    <dbReference type="NCBI Taxonomy" id="568900"/>
    <lineage>
        <taxon>Eukaryota</taxon>
        <taxon>Sar</taxon>
        <taxon>Stramenopiles</taxon>
        <taxon>Ochrophyta</taxon>
        <taxon>Bacillariophyta</taxon>
        <taxon>Bacillariophyceae</taxon>
        <taxon>Bacillariophycidae</taxon>
        <taxon>Naviculales</taxon>
        <taxon>Naviculaceae</taxon>
        <taxon>Seminavis</taxon>
    </lineage>
</organism>
<feature type="region of interest" description="Disordered" evidence="1">
    <location>
        <begin position="83"/>
        <end position="107"/>
    </location>
</feature>
<feature type="compositionally biased region" description="Basic and acidic residues" evidence="1">
    <location>
        <begin position="361"/>
        <end position="370"/>
    </location>
</feature>